<feature type="domain" description="Nuclear receptor" evidence="15">
    <location>
        <begin position="154"/>
        <end position="229"/>
    </location>
</feature>
<keyword evidence="4" id="KW-0479">Metal-binding</keyword>
<dbReference type="InterPro" id="IPR000536">
    <property type="entry name" value="Nucl_hrmn_rcpt_lig-bd"/>
</dbReference>
<feature type="region of interest" description="Disordered" evidence="14">
    <location>
        <begin position="231"/>
        <end position="268"/>
    </location>
</feature>
<comment type="subcellular location">
    <subcellularLocation>
        <location evidence="1 13">Nucleus</location>
    </subcellularLocation>
</comment>
<dbReference type="PRINTS" id="PR00047">
    <property type="entry name" value="STROIDFINGER"/>
</dbReference>
<evidence type="ECO:0000256" key="2">
    <source>
        <dbReference type="ARBA" id="ARBA00005413"/>
    </source>
</evidence>
<evidence type="ECO:0000256" key="14">
    <source>
        <dbReference type="SAM" id="MobiDB-lite"/>
    </source>
</evidence>
<dbReference type="PANTHER" id="PTHR48092">
    <property type="entry name" value="KNIRPS-RELATED PROTEIN-RELATED"/>
    <property type="match status" value="1"/>
</dbReference>
<dbReference type="GO" id="GO:0030520">
    <property type="term" value="P:estrogen receptor signaling pathway"/>
    <property type="evidence" value="ECO:0007669"/>
    <property type="project" value="InterPro"/>
</dbReference>
<evidence type="ECO:0000313" key="18">
    <source>
        <dbReference type="RefSeq" id="XP_031437265.1"/>
    </source>
</evidence>
<accession>A0A6P8GR32</accession>
<dbReference type="SUPFAM" id="SSF57716">
    <property type="entry name" value="Glucocorticoid receptor-like (DNA-binding domain)"/>
    <property type="match status" value="1"/>
</dbReference>
<keyword evidence="10 13" id="KW-0804">Transcription</keyword>
<protein>
    <submittedName>
        <fullName evidence="18">Estrogen receptor 2a</fullName>
    </submittedName>
</protein>
<dbReference type="PROSITE" id="PS51030">
    <property type="entry name" value="NUCLEAR_REC_DBD_2"/>
    <property type="match status" value="1"/>
</dbReference>
<keyword evidence="8" id="KW-0446">Lipid-binding</keyword>
<evidence type="ECO:0000256" key="9">
    <source>
        <dbReference type="ARBA" id="ARBA00023125"/>
    </source>
</evidence>
<keyword evidence="5" id="KW-0863">Zinc-finger</keyword>
<gene>
    <name evidence="18" type="primary">esr2a</name>
</gene>
<keyword evidence="6" id="KW-0862">Zinc</keyword>
<keyword evidence="12 13" id="KW-0539">Nucleus</keyword>
<dbReference type="FunFam" id="1.10.565.10:FF:000010">
    <property type="entry name" value="Estrogen receptor"/>
    <property type="match status" value="1"/>
</dbReference>
<dbReference type="GeneID" id="105897777"/>
<evidence type="ECO:0000256" key="7">
    <source>
        <dbReference type="ARBA" id="ARBA00023015"/>
    </source>
</evidence>
<dbReference type="InterPro" id="IPR021064">
    <property type="entry name" value="ER-beta-like_N"/>
</dbReference>
<evidence type="ECO:0000259" key="16">
    <source>
        <dbReference type="PROSITE" id="PS51843"/>
    </source>
</evidence>
<dbReference type="Pfam" id="PF00105">
    <property type="entry name" value="zf-C4"/>
    <property type="match status" value="1"/>
</dbReference>
<dbReference type="InterPro" id="IPR001723">
    <property type="entry name" value="Nuclear_hrmn_rcpt"/>
</dbReference>
<keyword evidence="17" id="KW-1185">Reference proteome</keyword>
<keyword evidence="11 13" id="KW-0675">Receptor</keyword>
<dbReference type="PIRSF" id="PIRSF002527">
    <property type="entry name" value="ER-like_NR"/>
    <property type="match status" value="1"/>
</dbReference>
<evidence type="ECO:0000256" key="1">
    <source>
        <dbReference type="ARBA" id="ARBA00004123"/>
    </source>
</evidence>
<dbReference type="InterPro" id="IPR001628">
    <property type="entry name" value="Znf_hrmn_rcpt"/>
</dbReference>
<dbReference type="Gene3D" id="1.10.565.10">
    <property type="entry name" value="Retinoid X Receptor"/>
    <property type="match status" value="1"/>
</dbReference>
<evidence type="ECO:0000256" key="6">
    <source>
        <dbReference type="ARBA" id="ARBA00022833"/>
    </source>
</evidence>
<evidence type="ECO:0000256" key="13">
    <source>
        <dbReference type="PIRNR" id="PIRNR002527"/>
    </source>
</evidence>
<dbReference type="Pfam" id="PF12497">
    <property type="entry name" value="ERbeta_N"/>
    <property type="match status" value="1"/>
</dbReference>
<keyword evidence="3" id="KW-0754">Steroid-binding</keyword>
<evidence type="ECO:0000256" key="11">
    <source>
        <dbReference type="ARBA" id="ARBA00023170"/>
    </source>
</evidence>
<organism evidence="17 18">
    <name type="scientific">Clupea harengus</name>
    <name type="common">Atlantic herring</name>
    <dbReference type="NCBI Taxonomy" id="7950"/>
    <lineage>
        <taxon>Eukaryota</taxon>
        <taxon>Metazoa</taxon>
        <taxon>Chordata</taxon>
        <taxon>Craniata</taxon>
        <taxon>Vertebrata</taxon>
        <taxon>Euteleostomi</taxon>
        <taxon>Actinopterygii</taxon>
        <taxon>Neopterygii</taxon>
        <taxon>Teleostei</taxon>
        <taxon>Clupei</taxon>
        <taxon>Clupeiformes</taxon>
        <taxon>Clupeoidei</taxon>
        <taxon>Clupeidae</taxon>
        <taxon>Clupea</taxon>
    </lineage>
</organism>
<dbReference type="InterPro" id="IPR028355">
    <property type="entry name" value="ER-beta/gamma"/>
</dbReference>
<dbReference type="PRINTS" id="PR00398">
    <property type="entry name" value="STRDHORMONER"/>
</dbReference>
<dbReference type="GO" id="GO:0071392">
    <property type="term" value="P:cellular response to estradiol stimulus"/>
    <property type="evidence" value="ECO:0007669"/>
    <property type="project" value="InterPro"/>
</dbReference>
<feature type="region of interest" description="Disordered" evidence="14">
    <location>
        <begin position="534"/>
        <end position="558"/>
    </location>
</feature>
<dbReference type="CTD" id="317734"/>
<dbReference type="InterPro" id="IPR035500">
    <property type="entry name" value="NHR-like_dom_sf"/>
</dbReference>
<evidence type="ECO:0000256" key="5">
    <source>
        <dbReference type="ARBA" id="ARBA00022771"/>
    </source>
</evidence>
<evidence type="ECO:0000256" key="4">
    <source>
        <dbReference type="ARBA" id="ARBA00022723"/>
    </source>
</evidence>
<dbReference type="OrthoDB" id="5799427at2759"/>
<dbReference type="GO" id="GO:0030284">
    <property type="term" value="F:nuclear estrogen receptor activity"/>
    <property type="evidence" value="ECO:0007669"/>
    <property type="project" value="InterPro"/>
</dbReference>
<evidence type="ECO:0000256" key="10">
    <source>
        <dbReference type="ARBA" id="ARBA00023163"/>
    </source>
</evidence>
<keyword evidence="7 13" id="KW-0805">Transcription regulation</keyword>
<comment type="similarity">
    <text evidence="2 13">Belongs to the nuclear hormone receptor family. NR3 subfamily.</text>
</comment>
<dbReference type="SMART" id="SM00430">
    <property type="entry name" value="HOLI"/>
    <property type="match status" value="1"/>
</dbReference>
<feature type="domain" description="NR LBD" evidence="16">
    <location>
        <begin position="289"/>
        <end position="526"/>
    </location>
</feature>
<dbReference type="FunFam" id="3.30.50.10:FF:000014">
    <property type="entry name" value="Estrogen receptor beta"/>
    <property type="match status" value="1"/>
</dbReference>
<dbReference type="SMART" id="SM00399">
    <property type="entry name" value="ZnF_C4"/>
    <property type="match status" value="1"/>
</dbReference>
<dbReference type="KEGG" id="char:105897777"/>
<dbReference type="AlphaFoldDB" id="A0A6P8GR32"/>
<dbReference type="PROSITE" id="PS51843">
    <property type="entry name" value="NR_LBD"/>
    <property type="match status" value="1"/>
</dbReference>
<evidence type="ECO:0000313" key="17">
    <source>
        <dbReference type="Proteomes" id="UP000515152"/>
    </source>
</evidence>
<evidence type="ECO:0000256" key="8">
    <source>
        <dbReference type="ARBA" id="ARBA00023121"/>
    </source>
</evidence>
<dbReference type="CDD" id="cd06949">
    <property type="entry name" value="NR_LBD_ER"/>
    <property type="match status" value="1"/>
</dbReference>
<dbReference type="PROSITE" id="PS00031">
    <property type="entry name" value="NUCLEAR_REC_DBD_1"/>
    <property type="match status" value="1"/>
</dbReference>
<dbReference type="GO" id="GO:0008270">
    <property type="term" value="F:zinc ion binding"/>
    <property type="evidence" value="ECO:0007669"/>
    <property type="project" value="UniProtKB-KW"/>
</dbReference>
<dbReference type="SUPFAM" id="SSF48508">
    <property type="entry name" value="Nuclear receptor ligand-binding domain"/>
    <property type="match status" value="1"/>
</dbReference>
<keyword evidence="9" id="KW-0238">DNA-binding</keyword>
<evidence type="ECO:0000259" key="15">
    <source>
        <dbReference type="PROSITE" id="PS51030"/>
    </source>
</evidence>
<evidence type="ECO:0000256" key="12">
    <source>
        <dbReference type="ARBA" id="ARBA00023242"/>
    </source>
</evidence>
<dbReference type="Gene3D" id="3.30.50.10">
    <property type="entry name" value="Erythroid Transcription Factor GATA-1, subunit A"/>
    <property type="match status" value="1"/>
</dbReference>
<dbReference type="Proteomes" id="UP000515152">
    <property type="component" value="Chromosome 15"/>
</dbReference>
<dbReference type="Pfam" id="PF00104">
    <property type="entry name" value="Hormone_recep"/>
    <property type="match status" value="1"/>
</dbReference>
<sequence length="574" mass="64004">MTQSPDRDGPLLQIKKVESSQAAVRELSPVFGASSSALAPLESHPICIPTPYTDLGHDFGTLPFYGSGLMSYSGPSIADCPPVRQSLSPTLYWPPSTHHGHVSPLAVHIPQSRLQHEQPTHGVWTELTEENRKPTVGKRGLGDDRAHACAKADMHYCAVCSDYASGYHYGVWSCEGCKAFFKRSIQGHNDYICPATNQCTIDKNRRKSCQACRLRKCYEVGMMKCGIRRDRSTYGRNSNGQSRRVPRLVTRPSSSGHRRGGAGEEEVEGLHQVAEEEEAMKDRADGTLTPEQLIACILEAEPPEIYLMKDVKKPFTEANVMMSLTNLADKELVHMITWAKKIPGFVELGLLDQVHLLECCWLEVLMLGLMWRSVDQPGRLIFSPDLILTRDESSCVQGFMEIFDMLLAATARFRELKLQKEEYVCLKAMILLNSNMCLSSAEGGEGEFQSRSKLFQLLDTVTDALVWAIARSGGSFQQQSTRLAHLLMLLSHIRHLSNKGMDHLHCMKMKKMVPVYDLLLEMLDAHVMHSSRLPLSVPQDGPPLPRDASRTPAPLTCPSPPWPPTGVECYSNDF</sequence>
<dbReference type="GO" id="GO:0042562">
    <property type="term" value="F:hormone binding"/>
    <property type="evidence" value="ECO:0007669"/>
    <property type="project" value="UniProtKB-ARBA"/>
</dbReference>
<dbReference type="InterPro" id="IPR024178">
    <property type="entry name" value="Est_rcpt/est-rel_rcp"/>
</dbReference>
<name>A0A6P8GR32_CLUHA</name>
<proteinExistence type="inferred from homology"/>
<dbReference type="InterPro" id="IPR013088">
    <property type="entry name" value="Znf_NHR/GATA"/>
</dbReference>
<dbReference type="CDD" id="cd07171">
    <property type="entry name" value="NR_DBD_ER"/>
    <property type="match status" value="1"/>
</dbReference>
<dbReference type="InterPro" id="IPR050200">
    <property type="entry name" value="Nuclear_hormone_rcpt_NR3"/>
</dbReference>
<reference evidence="18" key="1">
    <citation type="submission" date="2025-08" db="UniProtKB">
        <authorList>
            <consortium name="RefSeq"/>
        </authorList>
    </citation>
    <scope>IDENTIFICATION</scope>
</reference>
<dbReference type="GO" id="GO:0005634">
    <property type="term" value="C:nucleus"/>
    <property type="evidence" value="ECO:0007669"/>
    <property type="project" value="UniProtKB-SubCell"/>
</dbReference>
<dbReference type="PIRSF" id="PIRSF500102">
    <property type="entry name" value="ER-b"/>
    <property type="match status" value="1"/>
</dbReference>
<dbReference type="GO" id="GO:0043565">
    <property type="term" value="F:sequence-specific DNA binding"/>
    <property type="evidence" value="ECO:0007669"/>
    <property type="project" value="InterPro"/>
</dbReference>
<evidence type="ECO:0000256" key="3">
    <source>
        <dbReference type="ARBA" id="ARBA00022665"/>
    </source>
</evidence>
<dbReference type="GO" id="GO:0005496">
    <property type="term" value="F:steroid binding"/>
    <property type="evidence" value="ECO:0007669"/>
    <property type="project" value="UniProtKB-KW"/>
</dbReference>
<dbReference type="RefSeq" id="XP_031437265.1">
    <property type="nucleotide sequence ID" value="XM_031581405.2"/>
</dbReference>